<dbReference type="InParanoid" id="A0A165CLV1"/>
<name>A0A165CLV1_EXIGL</name>
<dbReference type="Proteomes" id="UP000077266">
    <property type="component" value="Unassembled WGS sequence"/>
</dbReference>
<keyword evidence="2" id="KW-1185">Reference proteome</keyword>
<dbReference type="STRING" id="1314781.A0A165CLV1"/>
<evidence type="ECO:0000313" key="2">
    <source>
        <dbReference type="Proteomes" id="UP000077266"/>
    </source>
</evidence>
<organism evidence="1 2">
    <name type="scientific">Exidia glandulosa HHB12029</name>
    <dbReference type="NCBI Taxonomy" id="1314781"/>
    <lineage>
        <taxon>Eukaryota</taxon>
        <taxon>Fungi</taxon>
        <taxon>Dikarya</taxon>
        <taxon>Basidiomycota</taxon>
        <taxon>Agaricomycotina</taxon>
        <taxon>Agaricomycetes</taxon>
        <taxon>Auriculariales</taxon>
        <taxon>Exidiaceae</taxon>
        <taxon>Exidia</taxon>
    </lineage>
</organism>
<proteinExistence type="predicted"/>
<sequence length="213" mass="24003">MKPPMLKADGGNWFSWKARMELQLGRRGHVGHLRSTQTVPPDPALAPGFDYDTVQADPSLLAQYRTDERLFLHWQNENNAVLLHIVSGLPDSLTTKALRLKLANKLWKWLVDEYEKKGDAYAQSVRRTFDDKRCTATGDVRAHIDDMEEIRARYDAAASEPMLDSEYYRAIVDSGASRHMSSLGSRFVTLRPIPPHPIIAAEGAVFHATMEGD</sequence>
<dbReference type="OrthoDB" id="3251181at2759"/>
<feature type="non-terminal residue" evidence="1">
    <location>
        <position position="213"/>
    </location>
</feature>
<dbReference type="AlphaFoldDB" id="A0A165CLV1"/>
<dbReference type="EMBL" id="KV426308">
    <property type="protein sequence ID" value="KZV82707.1"/>
    <property type="molecule type" value="Genomic_DNA"/>
</dbReference>
<evidence type="ECO:0008006" key="3">
    <source>
        <dbReference type="Google" id="ProtNLM"/>
    </source>
</evidence>
<dbReference type="Pfam" id="PF14223">
    <property type="entry name" value="Retrotran_gag_2"/>
    <property type="match status" value="1"/>
</dbReference>
<reference evidence="1 2" key="1">
    <citation type="journal article" date="2016" name="Mol. Biol. Evol.">
        <title>Comparative Genomics of Early-Diverging Mushroom-Forming Fungi Provides Insights into the Origins of Lignocellulose Decay Capabilities.</title>
        <authorList>
            <person name="Nagy L.G."/>
            <person name="Riley R."/>
            <person name="Tritt A."/>
            <person name="Adam C."/>
            <person name="Daum C."/>
            <person name="Floudas D."/>
            <person name="Sun H."/>
            <person name="Yadav J.S."/>
            <person name="Pangilinan J."/>
            <person name="Larsson K.H."/>
            <person name="Matsuura K."/>
            <person name="Barry K."/>
            <person name="Labutti K."/>
            <person name="Kuo R."/>
            <person name="Ohm R.A."/>
            <person name="Bhattacharya S.S."/>
            <person name="Shirouzu T."/>
            <person name="Yoshinaga Y."/>
            <person name="Martin F.M."/>
            <person name="Grigoriev I.V."/>
            <person name="Hibbett D.S."/>
        </authorList>
    </citation>
    <scope>NUCLEOTIDE SEQUENCE [LARGE SCALE GENOMIC DNA]</scope>
    <source>
        <strain evidence="1 2">HHB12029</strain>
    </source>
</reference>
<protein>
    <recommendedName>
        <fullName evidence="3">Retrotransposon Copia-like N-terminal domain-containing protein</fullName>
    </recommendedName>
</protein>
<accession>A0A165CLV1</accession>
<evidence type="ECO:0000313" key="1">
    <source>
        <dbReference type="EMBL" id="KZV82707.1"/>
    </source>
</evidence>
<gene>
    <name evidence="1" type="ORF">EXIGLDRAFT_626669</name>
</gene>